<dbReference type="PANTHER" id="PTHR46453:SF5">
    <property type="entry name" value="PROTEIN KINASE C-BINDING PROTEIN 1 ISOFORM X1"/>
    <property type="match status" value="1"/>
</dbReference>
<reference evidence="11" key="1">
    <citation type="submission" date="2019-08" db="EMBL/GenBank/DDBJ databases">
        <title>The improved chromosome-level genome for the pearl oyster Pinctada fucata martensii using PacBio sequencing and Hi-C.</title>
        <authorList>
            <person name="Zheng Z."/>
        </authorList>
    </citation>
    <scope>NUCLEOTIDE SEQUENCE</scope>
    <source>
        <strain evidence="11">ZZ-2019</strain>
        <tissue evidence="11">Adductor muscle</tissue>
    </source>
</reference>
<dbReference type="InterPro" id="IPR044075">
    <property type="entry name" value="PRKCBP1_PHD"/>
</dbReference>
<dbReference type="InterPro" id="IPR013083">
    <property type="entry name" value="Znf_RING/FYVE/PHD"/>
</dbReference>
<dbReference type="Pfam" id="PF00855">
    <property type="entry name" value="PWWP"/>
    <property type="match status" value="1"/>
</dbReference>
<dbReference type="PRINTS" id="PR00503">
    <property type="entry name" value="BROMODOMAIN"/>
</dbReference>
<feature type="compositionally biased region" description="Basic and acidic residues" evidence="7">
    <location>
        <begin position="705"/>
        <end position="720"/>
    </location>
</feature>
<dbReference type="EMBL" id="VSWD01000011">
    <property type="protein sequence ID" value="KAK3088501.1"/>
    <property type="molecule type" value="Genomic_DNA"/>
</dbReference>
<feature type="compositionally biased region" description="Basic and acidic residues" evidence="7">
    <location>
        <begin position="667"/>
        <end position="688"/>
    </location>
</feature>
<dbReference type="SMART" id="SM00297">
    <property type="entry name" value="BROMO"/>
    <property type="match status" value="1"/>
</dbReference>
<dbReference type="CDD" id="cd20160">
    <property type="entry name" value="PWWP_PRKCBP1"/>
    <property type="match status" value="1"/>
</dbReference>
<keyword evidence="4 5" id="KW-0103">Bromodomain</keyword>
<feature type="compositionally biased region" description="Acidic residues" evidence="7">
    <location>
        <begin position="721"/>
        <end position="738"/>
    </location>
</feature>
<dbReference type="SUPFAM" id="SSF63748">
    <property type="entry name" value="Tudor/PWWP/MBT"/>
    <property type="match status" value="1"/>
</dbReference>
<feature type="compositionally biased region" description="Basic and acidic residues" evidence="7">
    <location>
        <begin position="538"/>
        <end position="549"/>
    </location>
</feature>
<feature type="compositionally biased region" description="Basic and acidic residues" evidence="7">
    <location>
        <begin position="597"/>
        <end position="606"/>
    </location>
</feature>
<dbReference type="SUPFAM" id="SSF47370">
    <property type="entry name" value="Bromodomain"/>
    <property type="match status" value="1"/>
</dbReference>
<evidence type="ECO:0000256" key="3">
    <source>
        <dbReference type="ARBA" id="ARBA00022833"/>
    </source>
</evidence>
<evidence type="ECO:0000256" key="6">
    <source>
        <dbReference type="PROSITE-ProRule" id="PRU00146"/>
    </source>
</evidence>
<dbReference type="InterPro" id="IPR001487">
    <property type="entry name" value="Bromodomain"/>
</dbReference>
<proteinExistence type="predicted"/>
<dbReference type="PROSITE" id="PS50016">
    <property type="entry name" value="ZF_PHD_2"/>
    <property type="match status" value="1"/>
</dbReference>
<name>A0AA88XND2_PINIB</name>
<dbReference type="InterPro" id="IPR037967">
    <property type="entry name" value="ZMYND8_Bromo_dom"/>
</dbReference>
<evidence type="ECO:0000259" key="9">
    <source>
        <dbReference type="PROSITE" id="PS50016"/>
    </source>
</evidence>
<dbReference type="SUPFAM" id="SSF57903">
    <property type="entry name" value="FYVE/PHD zinc finger"/>
    <property type="match status" value="1"/>
</dbReference>
<accession>A0AA88XND2</accession>
<feature type="compositionally biased region" description="Basic and acidic residues" evidence="7">
    <location>
        <begin position="498"/>
        <end position="514"/>
    </location>
</feature>
<dbReference type="GO" id="GO:0005737">
    <property type="term" value="C:cytoplasm"/>
    <property type="evidence" value="ECO:0007669"/>
    <property type="project" value="TreeGrafter"/>
</dbReference>
<feature type="region of interest" description="Disordered" evidence="7">
    <location>
        <begin position="43"/>
        <end position="107"/>
    </location>
</feature>
<evidence type="ECO:0000256" key="2">
    <source>
        <dbReference type="ARBA" id="ARBA00022771"/>
    </source>
</evidence>
<evidence type="ECO:0000313" key="11">
    <source>
        <dbReference type="EMBL" id="KAK3088501.1"/>
    </source>
</evidence>
<dbReference type="Gene3D" id="1.20.920.10">
    <property type="entry name" value="Bromodomain-like"/>
    <property type="match status" value="1"/>
</dbReference>
<feature type="domain" description="PHD-type" evidence="9">
    <location>
        <begin position="114"/>
        <end position="159"/>
    </location>
</feature>
<dbReference type="GO" id="GO:0005634">
    <property type="term" value="C:nucleus"/>
    <property type="evidence" value="ECO:0007669"/>
    <property type="project" value="TreeGrafter"/>
</dbReference>
<dbReference type="CDD" id="cd15538">
    <property type="entry name" value="PHD_PRKCBP1"/>
    <property type="match status" value="1"/>
</dbReference>
<evidence type="ECO:0000259" key="8">
    <source>
        <dbReference type="PROSITE" id="PS50014"/>
    </source>
</evidence>
<evidence type="ECO:0000256" key="4">
    <source>
        <dbReference type="ARBA" id="ARBA00023117"/>
    </source>
</evidence>
<dbReference type="InterPro" id="IPR019786">
    <property type="entry name" value="Zinc_finger_PHD-type_CS"/>
</dbReference>
<dbReference type="InterPro" id="IPR019787">
    <property type="entry name" value="Znf_PHD-finger"/>
</dbReference>
<protein>
    <recommendedName>
        <fullName evidence="13">Protein kinase C-binding protein 1</fullName>
    </recommendedName>
</protein>
<dbReference type="InterPro" id="IPR000313">
    <property type="entry name" value="PWWP_dom"/>
</dbReference>
<feature type="domain" description="PWWP" evidence="10">
    <location>
        <begin position="304"/>
        <end position="354"/>
    </location>
</feature>
<evidence type="ECO:0000256" key="1">
    <source>
        <dbReference type="ARBA" id="ARBA00022723"/>
    </source>
</evidence>
<evidence type="ECO:0000259" key="10">
    <source>
        <dbReference type="PROSITE" id="PS50812"/>
    </source>
</evidence>
<dbReference type="CDD" id="cd05508">
    <property type="entry name" value="Bromo_RACK7"/>
    <property type="match status" value="1"/>
</dbReference>
<dbReference type="PANTHER" id="PTHR46453">
    <property type="entry name" value="PROTEIN KINASE C-BINDING PROTEIN 1"/>
    <property type="match status" value="1"/>
</dbReference>
<keyword evidence="2 6" id="KW-0863">Zinc-finger</keyword>
<feature type="region of interest" description="Disordered" evidence="7">
    <location>
        <begin position="705"/>
        <end position="812"/>
    </location>
</feature>
<dbReference type="Pfam" id="PF00439">
    <property type="entry name" value="Bromodomain"/>
    <property type="match status" value="1"/>
</dbReference>
<evidence type="ECO:0000313" key="12">
    <source>
        <dbReference type="Proteomes" id="UP001186944"/>
    </source>
</evidence>
<dbReference type="InterPro" id="IPR011011">
    <property type="entry name" value="Znf_FYVE_PHD"/>
</dbReference>
<keyword evidence="12" id="KW-1185">Reference proteome</keyword>
<dbReference type="GO" id="GO:0008270">
    <property type="term" value="F:zinc ion binding"/>
    <property type="evidence" value="ECO:0007669"/>
    <property type="project" value="UniProtKB-KW"/>
</dbReference>
<dbReference type="InterPro" id="IPR001965">
    <property type="entry name" value="Znf_PHD"/>
</dbReference>
<feature type="region of interest" description="Disordered" evidence="7">
    <location>
        <begin position="818"/>
        <end position="837"/>
    </location>
</feature>
<dbReference type="AlphaFoldDB" id="A0AA88XND2"/>
<dbReference type="InterPro" id="IPR036427">
    <property type="entry name" value="Bromodomain-like_sf"/>
</dbReference>
<feature type="non-terminal residue" evidence="11">
    <location>
        <position position="1"/>
    </location>
</feature>
<feature type="region of interest" description="Disordered" evidence="7">
    <location>
        <begin position="477"/>
        <end position="565"/>
    </location>
</feature>
<feature type="region of interest" description="Disordered" evidence="7">
    <location>
        <begin position="582"/>
        <end position="688"/>
    </location>
</feature>
<keyword evidence="3" id="KW-0862">Zinc</keyword>
<feature type="compositionally biased region" description="Acidic residues" evidence="7">
    <location>
        <begin position="651"/>
        <end position="662"/>
    </location>
</feature>
<evidence type="ECO:0008006" key="13">
    <source>
        <dbReference type="Google" id="ProtNLM"/>
    </source>
</evidence>
<feature type="compositionally biased region" description="Basic and acidic residues" evidence="7">
    <location>
        <begin position="619"/>
        <end position="642"/>
    </location>
</feature>
<dbReference type="SMART" id="SM00293">
    <property type="entry name" value="PWWP"/>
    <property type="match status" value="1"/>
</dbReference>
<dbReference type="Gene3D" id="3.30.40.10">
    <property type="entry name" value="Zinc/RING finger domain, C3HC4 (zinc finger)"/>
    <property type="match status" value="1"/>
</dbReference>
<feature type="compositionally biased region" description="Basic and acidic residues" evidence="7">
    <location>
        <begin position="818"/>
        <end position="835"/>
    </location>
</feature>
<dbReference type="SMART" id="SM00249">
    <property type="entry name" value="PHD"/>
    <property type="match status" value="1"/>
</dbReference>
<evidence type="ECO:0000256" key="7">
    <source>
        <dbReference type="SAM" id="MobiDB-lite"/>
    </source>
</evidence>
<dbReference type="Proteomes" id="UP001186944">
    <property type="component" value="Unassembled WGS sequence"/>
</dbReference>
<evidence type="ECO:0000256" key="5">
    <source>
        <dbReference type="PROSITE-ProRule" id="PRU00035"/>
    </source>
</evidence>
<dbReference type="PROSITE" id="PS50014">
    <property type="entry name" value="BROMODOMAIN_2"/>
    <property type="match status" value="1"/>
</dbReference>
<dbReference type="PROSITE" id="PS01359">
    <property type="entry name" value="ZF_PHD_1"/>
    <property type="match status" value="1"/>
</dbReference>
<feature type="compositionally biased region" description="Basic and acidic residues" evidence="7">
    <location>
        <begin position="739"/>
        <end position="786"/>
    </location>
</feature>
<feature type="compositionally biased region" description="Polar residues" evidence="7">
    <location>
        <begin position="76"/>
        <end position="91"/>
    </location>
</feature>
<dbReference type="PROSITE" id="PS50812">
    <property type="entry name" value="PWWP"/>
    <property type="match status" value="1"/>
</dbReference>
<feature type="compositionally biased region" description="Polar residues" evidence="7">
    <location>
        <begin position="788"/>
        <end position="802"/>
    </location>
</feature>
<sequence>GGGRGIRTRLSTGSIHMNGTMTIAVAREIENNLSLKERTLREYKAAQQASQEASTNTPVSASTRKRSIGTKEKETTPTSTRSASPEAVTSTPQPPPKRRKIGRNDGSGEDNRNDYFCWLCHKEGTVVCCELCPRVYHTRCLEVTDNLPKDWVCPECEKIMRAECVETRSKAMSMISLDAFCTLLKYALERMKHQGSEPFTIPVDLSAVPYYTDYIFNPMDMELLEKNIRKKMYGCTEAFLADAKWIQHNCIIFNGAQNKLTGSAKMIIKICKHEMNEIELCPDCYLSSCIRKNDDWFTEPCRTPHTLVWAKLKGYPFWPAKALREVDGQVDVRFFGAHDRSWVHTSQVFLLSKDIPTASKTKRGGFDLAMDELRIHIKKIKEKFGRYDYAPFRTPYDKKHAMQKLVNKRYKKDEFPPYKSEVKFPVKIAPKPVVTPIDGAVIISTATSPSKLKSSPSILRQNTPAVRHATAVRNKYNNMATSRKSVSDSPVKSTSSEGAEHAKDATKAKTEVLKIPRSVTNGSENGDVKSESNNLESIKSESNKEEVTKADQTPSNTKLDENKKLVSKINIVDKLRSKFSVLYKSDDEESNGSVVNDSRDSEHEGPSTDGGAKVVDSAKNSDDVTCKNSDDVTCKNSDDVTCKDVNNIEDQSQEDNLPEDQELSVKQNERNEISSEEKVEKAIVDGKSPSKTEYLAKLRQTIQSCKDKLGITHDEDLEKMEIEEESADDEIEEEEDEKTDDKSVDEDNSREESSERDAAEDNKKAEIEEKDVASEERTENSKKDEQDISGTKELSSETTNSDCGKVVTEKGCDEVQFEKPEKIRTEKQDISENHDPCVSNNLSQVKVKELSPHVCQI</sequence>
<organism evidence="11 12">
    <name type="scientific">Pinctada imbricata</name>
    <name type="common">Atlantic pearl-oyster</name>
    <name type="synonym">Pinctada martensii</name>
    <dbReference type="NCBI Taxonomy" id="66713"/>
    <lineage>
        <taxon>Eukaryota</taxon>
        <taxon>Metazoa</taxon>
        <taxon>Spiralia</taxon>
        <taxon>Lophotrochozoa</taxon>
        <taxon>Mollusca</taxon>
        <taxon>Bivalvia</taxon>
        <taxon>Autobranchia</taxon>
        <taxon>Pteriomorphia</taxon>
        <taxon>Pterioida</taxon>
        <taxon>Pterioidea</taxon>
        <taxon>Pteriidae</taxon>
        <taxon>Pinctada</taxon>
    </lineage>
</organism>
<keyword evidence="1" id="KW-0479">Metal-binding</keyword>
<gene>
    <name evidence="11" type="ORF">FSP39_019930</name>
</gene>
<dbReference type="Gene3D" id="2.30.30.140">
    <property type="match status" value="1"/>
</dbReference>
<feature type="domain" description="Bromo" evidence="8">
    <location>
        <begin position="191"/>
        <end position="261"/>
    </location>
</feature>
<feature type="compositionally biased region" description="Polar residues" evidence="7">
    <location>
        <begin position="47"/>
        <end position="62"/>
    </location>
</feature>
<dbReference type="GO" id="GO:0003714">
    <property type="term" value="F:transcription corepressor activity"/>
    <property type="evidence" value="ECO:0007669"/>
    <property type="project" value="TreeGrafter"/>
</dbReference>
<feature type="compositionally biased region" description="Low complexity" evidence="7">
    <location>
        <begin position="487"/>
        <end position="496"/>
    </location>
</feature>
<comment type="caution">
    <text evidence="11">The sequence shown here is derived from an EMBL/GenBank/DDBJ whole genome shotgun (WGS) entry which is preliminary data.</text>
</comment>